<dbReference type="PANTHER" id="PTHR11085">
    <property type="entry name" value="NAD-DEPENDENT PROTEIN DEACYLASE SIRTUIN-5, MITOCHONDRIAL-RELATED"/>
    <property type="match status" value="1"/>
</dbReference>
<dbReference type="Proteomes" id="UP000006352">
    <property type="component" value="Unassembled WGS sequence"/>
</dbReference>
<dbReference type="GO" id="GO:0070403">
    <property type="term" value="F:NAD+ binding"/>
    <property type="evidence" value="ECO:0007669"/>
    <property type="project" value="InterPro"/>
</dbReference>
<dbReference type="PROSITE" id="PS50305">
    <property type="entry name" value="SIRTUIN"/>
    <property type="match status" value="1"/>
</dbReference>
<comment type="caution">
    <text evidence="6">Lacks conserved residue(s) required for the propagation of feature annotation.</text>
</comment>
<dbReference type="Pfam" id="PF02146">
    <property type="entry name" value="SIR2"/>
    <property type="match status" value="1"/>
</dbReference>
<dbReference type="RefSeq" id="XP_012181816.1">
    <property type="nucleotide sequence ID" value="XM_012326426.1"/>
</dbReference>
<dbReference type="Gene3D" id="3.40.50.1220">
    <property type="entry name" value="TPP-binding domain"/>
    <property type="match status" value="1"/>
</dbReference>
<dbReference type="Gene3D" id="3.30.1600.10">
    <property type="entry name" value="SIR2/SIRT2 'Small Domain"/>
    <property type="match status" value="1"/>
</dbReference>
<comment type="similarity">
    <text evidence="2">Belongs to the sirtuin family. Class I subfamily.</text>
</comment>
<comment type="subcellular location">
    <subcellularLocation>
        <location evidence="1">Mitochondrion</location>
    </subcellularLocation>
</comment>
<proteinExistence type="inferred from homology"/>
<evidence type="ECO:0000313" key="9">
    <source>
        <dbReference type="Proteomes" id="UP000006352"/>
    </source>
</evidence>
<keyword evidence="9" id="KW-1185">Reference proteome</keyword>
<keyword evidence="3" id="KW-0808">Transferase</keyword>
<evidence type="ECO:0000256" key="2">
    <source>
        <dbReference type="ARBA" id="ARBA00006924"/>
    </source>
</evidence>
<feature type="domain" description="Deacetylase sirtuin-type" evidence="7">
    <location>
        <begin position="23"/>
        <end position="376"/>
    </location>
</feature>
<name>J4G7P5_9APHY</name>
<gene>
    <name evidence="8" type="ORF">FIBRA_04635</name>
</gene>
<dbReference type="InterPro" id="IPR026590">
    <property type="entry name" value="Ssirtuin_cat_dom"/>
</dbReference>
<dbReference type="InParanoid" id="J4G7P5"/>
<reference evidence="8 9" key="1">
    <citation type="journal article" date="2012" name="Appl. Environ. Microbiol.">
        <title>Short-read sequencing for genomic analysis of the brown rot fungus Fibroporia radiculosa.</title>
        <authorList>
            <person name="Tang J.D."/>
            <person name="Perkins A.D."/>
            <person name="Sonstegard T.S."/>
            <person name="Schroeder S.G."/>
            <person name="Burgess S.C."/>
            <person name="Diehl S.V."/>
        </authorList>
    </citation>
    <scope>NUCLEOTIDE SEQUENCE [LARGE SCALE GENOMIC DNA]</scope>
    <source>
        <strain evidence="8 9">TFFH 294</strain>
    </source>
</reference>
<keyword evidence="4" id="KW-0520">NAD</keyword>
<evidence type="ECO:0000259" key="7">
    <source>
        <dbReference type="PROSITE" id="PS50305"/>
    </source>
</evidence>
<evidence type="ECO:0000313" key="8">
    <source>
        <dbReference type="EMBL" id="CCM02533.1"/>
    </source>
</evidence>
<evidence type="ECO:0000256" key="6">
    <source>
        <dbReference type="PROSITE-ProRule" id="PRU00236"/>
    </source>
</evidence>
<dbReference type="AlphaFoldDB" id="J4G7P5"/>
<evidence type="ECO:0000256" key="1">
    <source>
        <dbReference type="ARBA" id="ARBA00004173"/>
    </source>
</evidence>
<dbReference type="InterPro" id="IPR026591">
    <property type="entry name" value="Sirtuin_cat_small_dom_sf"/>
</dbReference>
<dbReference type="PANTHER" id="PTHR11085:SF10">
    <property type="entry name" value="NAD-DEPENDENT PROTEIN DEACYLASE SIRTUIN-5, MITOCHONDRIAL-RELATED"/>
    <property type="match status" value="1"/>
</dbReference>
<evidence type="ECO:0000256" key="4">
    <source>
        <dbReference type="ARBA" id="ARBA00023027"/>
    </source>
</evidence>
<organism evidence="8 9">
    <name type="scientific">Fibroporia radiculosa</name>
    <dbReference type="NCBI Taxonomy" id="599839"/>
    <lineage>
        <taxon>Eukaryota</taxon>
        <taxon>Fungi</taxon>
        <taxon>Dikarya</taxon>
        <taxon>Basidiomycota</taxon>
        <taxon>Agaricomycotina</taxon>
        <taxon>Agaricomycetes</taxon>
        <taxon>Polyporales</taxon>
        <taxon>Fibroporiaceae</taxon>
        <taxon>Fibroporia</taxon>
    </lineage>
</organism>
<evidence type="ECO:0000256" key="5">
    <source>
        <dbReference type="ARBA" id="ARBA00023128"/>
    </source>
</evidence>
<dbReference type="InterPro" id="IPR029035">
    <property type="entry name" value="DHS-like_NAD/FAD-binding_dom"/>
</dbReference>
<dbReference type="SUPFAM" id="SSF52467">
    <property type="entry name" value="DHS-like NAD/FAD-binding domain"/>
    <property type="match status" value="1"/>
</dbReference>
<dbReference type="InterPro" id="IPR050134">
    <property type="entry name" value="NAD-dep_sirtuin_deacylases"/>
</dbReference>
<dbReference type="OrthoDB" id="424302at2759"/>
<dbReference type="GeneID" id="24097444"/>
<sequence length="394" mass="43264">MRVSVPSIPDALLRAAAASSSPPTSLTAATARIARFLAPGNVAVVTGAGVSVDSGIRAYRGAKGRYLNPNYKPIFYHELMDASPKGAAFRRRYWLRSYLGYPPVRDALPNTTHYALAALQYASVVPKLITQNVDGLHHKALAHVWDEPRSERGILELHGRLRAVRCVHGHLTDRDTFQQYLSAANPQWKAFADELEATGQQPRTNPDGDVVLEGVQYDDFTVPDCPECHAEHRVNNIVRPTDYHPSSQAPLTLRALAQHKPEVIFFGESITKDVRDRSFHDIESCDRLFLVGTTLATFSAFSDTGADDHAARLLKHALDWRKPVLLLNVGPSRADALPGVEKIEVASGAVMRDVVRTVLGTSSLRDPVIADMLQWGIVKPPPEDENEIAPRAVG</sequence>
<evidence type="ECO:0000256" key="3">
    <source>
        <dbReference type="ARBA" id="ARBA00022679"/>
    </source>
</evidence>
<dbReference type="STRING" id="599839.J4G7P5"/>
<keyword evidence="5" id="KW-0496">Mitochondrion</keyword>
<dbReference type="GO" id="GO:0017136">
    <property type="term" value="F:histone deacetylase activity, NAD-dependent"/>
    <property type="evidence" value="ECO:0007669"/>
    <property type="project" value="TreeGrafter"/>
</dbReference>
<accession>J4G7P5</accession>
<protein>
    <recommendedName>
        <fullName evidence="7">Deacetylase sirtuin-type domain-containing protein</fullName>
    </recommendedName>
</protein>
<dbReference type="HOGENOM" id="CLU_023643_3_2_1"/>
<dbReference type="InterPro" id="IPR003000">
    <property type="entry name" value="Sirtuin"/>
</dbReference>
<dbReference type="EMBL" id="HE797085">
    <property type="protein sequence ID" value="CCM02533.1"/>
    <property type="molecule type" value="Genomic_DNA"/>
</dbReference>
<dbReference type="GO" id="GO:0005739">
    <property type="term" value="C:mitochondrion"/>
    <property type="evidence" value="ECO:0007669"/>
    <property type="project" value="UniProtKB-SubCell"/>
</dbReference>